<organism evidence="1 2">
    <name type="scientific">Phyllostomus discolor</name>
    <name type="common">pale spear-nosed bat</name>
    <dbReference type="NCBI Taxonomy" id="89673"/>
    <lineage>
        <taxon>Eukaryota</taxon>
        <taxon>Metazoa</taxon>
        <taxon>Chordata</taxon>
        <taxon>Craniata</taxon>
        <taxon>Vertebrata</taxon>
        <taxon>Euteleostomi</taxon>
        <taxon>Mammalia</taxon>
        <taxon>Eutheria</taxon>
        <taxon>Laurasiatheria</taxon>
        <taxon>Chiroptera</taxon>
        <taxon>Yangochiroptera</taxon>
        <taxon>Phyllostomidae</taxon>
        <taxon>Phyllostominae</taxon>
        <taxon>Phyllostomus</taxon>
    </lineage>
</organism>
<accession>A0A834BC96</accession>
<gene>
    <name evidence="1" type="ORF">HJG60_009653</name>
</gene>
<protein>
    <submittedName>
        <fullName evidence="1">Uncharacterized protein</fullName>
    </submittedName>
</protein>
<dbReference type="AlphaFoldDB" id="A0A834BC96"/>
<dbReference type="Proteomes" id="UP000664940">
    <property type="component" value="Unassembled WGS sequence"/>
</dbReference>
<dbReference type="EMBL" id="JABVXQ010000002">
    <property type="protein sequence ID" value="KAF6125105.1"/>
    <property type="molecule type" value="Genomic_DNA"/>
</dbReference>
<proteinExistence type="predicted"/>
<comment type="caution">
    <text evidence="1">The sequence shown here is derived from an EMBL/GenBank/DDBJ whole genome shotgun (WGS) entry which is preliminary data.</text>
</comment>
<reference evidence="1 2" key="1">
    <citation type="journal article" date="2020" name="Nature">
        <title>Six reference-quality genomes reveal evolution of bat adaptations.</title>
        <authorList>
            <person name="Jebb D."/>
            <person name="Huang Z."/>
            <person name="Pippel M."/>
            <person name="Hughes G.M."/>
            <person name="Lavrichenko K."/>
            <person name="Devanna P."/>
            <person name="Winkler S."/>
            <person name="Jermiin L.S."/>
            <person name="Skirmuntt E.C."/>
            <person name="Katzourakis A."/>
            <person name="Burkitt-Gray L."/>
            <person name="Ray D.A."/>
            <person name="Sullivan K.A.M."/>
            <person name="Roscito J.G."/>
            <person name="Kirilenko B.M."/>
            <person name="Davalos L.M."/>
            <person name="Corthals A.P."/>
            <person name="Power M.L."/>
            <person name="Jones G."/>
            <person name="Ransome R.D."/>
            <person name="Dechmann D.K.N."/>
            <person name="Locatelli A.G."/>
            <person name="Puechmaille S.J."/>
            <person name="Fedrigo O."/>
            <person name="Jarvis E.D."/>
            <person name="Hiller M."/>
            <person name="Vernes S.C."/>
            <person name="Myers E.W."/>
            <person name="Teeling E.C."/>
        </authorList>
    </citation>
    <scope>NUCLEOTIDE SEQUENCE [LARGE SCALE GENOMIC DNA]</scope>
    <source>
        <strain evidence="1">Bat1K_MPI-CBG_1</strain>
    </source>
</reference>
<sequence length="194" mass="20781">MTSLGSSKRRPSGTHQVFSETCPVLRLLGVFGGLLQRRSTRVEAHARHRLERSCPWVSPASCAFPGLLWPGLRLCPAALIAGSPRALWEGVAEAGTGGAGARTGLRCTRACWGAGGRGLQPGPWGRGVPDKVSECPNETKTNPLPPKTVSCFLRQGIRFCSGEPHRTRVGGRLFVAFEARTNQRVQQSCSHQGG</sequence>
<evidence type="ECO:0000313" key="1">
    <source>
        <dbReference type="EMBL" id="KAF6125105.1"/>
    </source>
</evidence>
<evidence type="ECO:0000313" key="2">
    <source>
        <dbReference type="Proteomes" id="UP000664940"/>
    </source>
</evidence>
<name>A0A834BC96_9CHIR</name>